<comment type="caution">
    <text evidence="4">The sequence shown here is derived from an EMBL/GenBank/DDBJ whole genome shotgun (WGS) entry which is preliminary data.</text>
</comment>
<dbReference type="Proteomes" id="UP000647133">
    <property type="component" value="Unassembled WGS sequence"/>
</dbReference>
<dbReference type="RefSeq" id="WP_192007173.1">
    <property type="nucleotide sequence ID" value="NZ_JACYTQ010000001.1"/>
</dbReference>
<sequence length="320" mass="36459">MKKEQHNQEAIVKLIDKAFKGTISPFEKEVLNQWYNAHEDEEVVIYTSSDKDGYKESLYEKTLEKLRSTPKKNNLYKRKWIKIAASISIFLLFSSLLYTIISDRPMSPEYQTYISQAGERKKIMLQDGTIVHINGNSRLKVNKDFLKNRDVALSGEAFFDVFHDPQRPFTISTNHLTTTVLGTSFSVRTISDSVESVVVKSGRVKVTTKSGSEAHLVKGQMTIFQNNTLLTNTYKDNDQFFGWLEGKLVFKGESLSQIAKKLEDWYGVEVILKQDGKKPCSITGTYKSMDIEELLEIISYTTKINYSINGKIVIIESNGC</sequence>
<feature type="domain" description="FecR protein" evidence="2">
    <location>
        <begin position="112"/>
        <end position="204"/>
    </location>
</feature>
<gene>
    <name evidence="4" type="ORF">IFO69_01275</name>
</gene>
<reference evidence="4 5" key="1">
    <citation type="submission" date="2020-09" db="EMBL/GenBank/DDBJ databases">
        <title>Echinicola sp. CAU 1574 isolated from sand of Sido Beach.</title>
        <authorList>
            <person name="Kim W."/>
        </authorList>
    </citation>
    <scope>NUCLEOTIDE SEQUENCE [LARGE SCALE GENOMIC DNA]</scope>
    <source>
        <strain evidence="4 5">CAU 1574</strain>
    </source>
</reference>
<dbReference type="EMBL" id="JACYTQ010000001">
    <property type="protein sequence ID" value="MBD8487368.1"/>
    <property type="molecule type" value="Genomic_DNA"/>
</dbReference>
<dbReference type="Pfam" id="PF04773">
    <property type="entry name" value="FecR"/>
    <property type="match status" value="1"/>
</dbReference>
<organism evidence="4 5">
    <name type="scientific">Echinicola arenosa</name>
    <dbReference type="NCBI Taxonomy" id="2774144"/>
    <lineage>
        <taxon>Bacteria</taxon>
        <taxon>Pseudomonadati</taxon>
        <taxon>Bacteroidota</taxon>
        <taxon>Cytophagia</taxon>
        <taxon>Cytophagales</taxon>
        <taxon>Cyclobacteriaceae</taxon>
        <taxon>Echinicola</taxon>
    </lineage>
</organism>
<dbReference type="PIRSF" id="PIRSF018266">
    <property type="entry name" value="FecR"/>
    <property type="match status" value="1"/>
</dbReference>
<dbReference type="InterPro" id="IPR032508">
    <property type="entry name" value="FecR_C"/>
</dbReference>
<feature type="domain" description="Protein FecR C-terminal" evidence="3">
    <location>
        <begin position="247"/>
        <end position="315"/>
    </location>
</feature>
<dbReference type="InterPro" id="IPR006860">
    <property type="entry name" value="FecR"/>
</dbReference>
<evidence type="ECO:0000313" key="5">
    <source>
        <dbReference type="Proteomes" id="UP000647133"/>
    </source>
</evidence>
<dbReference type="PANTHER" id="PTHR30273">
    <property type="entry name" value="PERIPLASMIC SIGNAL SENSOR AND SIGMA FACTOR ACTIVATOR FECR-RELATED"/>
    <property type="match status" value="1"/>
</dbReference>
<evidence type="ECO:0000259" key="3">
    <source>
        <dbReference type="Pfam" id="PF16344"/>
    </source>
</evidence>
<dbReference type="Pfam" id="PF16344">
    <property type="entry name" value="FecR_C"/>
    <property type="match status" value="1"/>
</dbReference>
<keyword evidence="1" id="KW-0812">Transmembrane</keyword>
<accession>A0ABR9AHQ1</accession>
<evidence type="ECO:0000313" key="4">
    <source>
        <dbReference type="EMBL" id="MBD8487368.1"/>
    </source>
</evidence>
<evidence type="ECO:0000259" key="2">
    <source>
        <dbReference type="Pfam" id="PF04773"/>
    </source>
</evidence>
<name>A0ABR9AHQ1_9BACT</name>
<evidence type="ECO:0000256" key="1">
    <source>
        <dbReference type="SAM" id="Phobius"/>
    </source>
</evidence>
<keyword evidence="1" id="KW-1133">Transmembrane helix</keyword>
<keyword evidence="5" id="KW-1185">Reference proteome</keyword>
<dbReference type="Gene3D" id="3.55.50.30">
    <property type="match status" value="1"/>
</dbReference>
<proteinExistence type="predicted"/>
<dbReference type="Gene3D" id="2.60.120.1440">
    <property type="match status" value="1"/>
</dbReference>
<feature type="transmembrane region" description="Helical" evidence="1">
    <location>
        <begin position="80"/>
        <end position="101"/>
    </location>
</feature>
<protein>
    <submittedName>
        <fullName evidence="4">FecR domain-containing protein</fullName>
    </submittedName>
</protein>
<keyword evidence="1" id="KW-0472">Membrane</keyword>
<dbReference type="InterPro" id="IPR012373">
    <property type="entry name" value="Ferrdict_sens_TM"/>
</dbReference>
<dbReference type="PANTHER" id="PTHR30273:SF2">
    <property type="entry name" value="PROTEIN FECR"/>
    <property type="match status" value="1"/>
</dbReference>